<gene>
    <name evidence="5" type="ORF">ACFPQ4_18655</name>
</gene>
<name>A0ABW0R527_9BACL</name>
<dbReference type="RefSeq" id="WP_378113408.1">
    <property type="nucleotide sequence ID" value="NZ_JBHSNC010000054.1"/>
</dbReference>
<evidence type="ECO:0000259" key="4">
    <source>
        <dbReference type="PROSITE" id="PS01124"/>
    </source>
</evidence>
<comment type="caution">
    <text evidence="5">The sequence shown here is derived from an EMBL/GenBank/DDBJ whole genome shotgun (WGS) entry which is preliminary data.</text>
</comment>
<dbReference type="PANTHER" id="PTHR43280">
    <property type="entry name" value="ARAC-FAMILY TRANSCRIPTIONAL REGULATOR"/>
    <property type="match status" value="1"/>
</dbReference>
<organism evidence="5 6">
    <name type="scientific">Cohnella yongneupensis</name>
    <dbReference type="NCBI Taxonomy" id="425006"/>
    <lineage>
        <taxon>Bacteria</taxon>
        <taxon>Bacillati</taxon>
        <taxon>Bacillota</taxon>
        <taxon>Bacilli</taxon>
        <taxon>Bacillales</taxon>
        <taxon>Paenibacillaceae</taxon>
        <taxon>Cohnella</taxon>
    </lineage>
</organism>
<dbReference type="InterPro" id="IPR003313">
    <property type="entry name" value="AraC-bd"/>
</dbReference>
<accession>A0ABW0R527</accession>
<dbReference type="PRINTS" id="PR00032">
    <property type="entry name" value="HTHARAC"/>
</dbReference>
<dbReference type="InterPro" id="IPR009057">
    <property type="entry name" value="Homeodomain-like_sf"/>
</dbReference>
<keyword evidence="3" id="KW-0804">Transcription</keyword>
<dbReference type="Gene3D" id="2.60.120.10">
    <property type="entry name" value="Jelly Rolls"/>
    <property type="match status" value="1"/>
</dbReference>
<evidence type="ECO:0000256" key="1">
    <source>
        <dbReference type="ARBA" id="ARBA00023015"/>
    </source>
</evidence>
<dbReference type="EMBL" id="JBHSNC010000054">
    <property type="protein sequence ID" value="MFC5531445.1"/>
    <property type="molecule type" value="Genomic_DNA"/>
</dbReference>
<reference evidence="6" key="1">
    <citation type="journal article" date="2019" name="Int. J. Syst. Evol. Microbiol.">
        <title>The Global Catalogue of Microorganisms (GCM) 10K type strain sequencing project: providing services to taxonomists for standard genome sequencing and annotation.</title>
        <authorList>
            <consortium name="The Broad Institute Genomics Platform"/>
            <consortium name="The Broad Institute Genome Sequencing Center for Infectious Disease"/>
            <person name="Wu L."/>
            <person name="Ma J."/>
        </authorList>
    </citation>
    <scope>NUCLEOTIDE SEQUENCE [LARGE SCALE GENOMIC DNA]</scope>
    <source>
        <strain evidence="6">CGMCC 1.18578</strain>
    </source>
</reference>
<dbReference type="InterPro" id="IPR018060">
    <property type="entry name" value="HTH_AraC"/>
</dbReference>
<evidence type="ECO:0000256" key="3">
    <source>
        <dbReference type="ARBA" id="ARBA00023163"/>
    </source>
</evidence>
<dbReference type="Pfam" id="PF12833">
    <property type="entry name" value="HTH_18"/>
    <property type="match status" value="1"/>
</dbReference>
<sequence length="301" mass="35063">MEFVRTALAESLKVDQLISFHYFEYANGFVFDGEQHDFWELLYVDKGSVEVRADDRTYELKQGHMIFHKPDEFHTVRVQPHHKPPNLVVISFECASPGMNALQDLVLTLSDADRHWLSLAVQEGFRAFAPPFDDPSEHRLIRNPEAPFGSEQLMRSYLEILLISLVRACQTAEADKPSAKLTNVYKTNFEQELSDRIVDYLRRNLSEPLSLEVLCKQFHVGKSRLKQIFHDRFRCGIMEYYRTLKFEEAKTLIREQKYNLTEISARLGYSSIHYFSREFKKNAGMSPSEYAKTVKMKTGMT</sequence>
<evidence type="ECO:0000313" key="5">
    <source>
        <dbReference type="EMBL" id="MFC5531445.1"/>
    </source>
</evidence>
<protein>
    <submittedName>
        <fullName evidence="5">Helix-turn-helix domain-containing protein</fullName>
    </submittedName>
</protein>
<dbReference type="PROSITE" id="PS01124">
    <property type="entry name" value="HTH_ARAC_FAMILY_2"/>
    <property type="match status" value="1"/>
</dbReference>
<dbReference type="InterPro" id="IPR037923">
    <property type="entry name" value="HTH-like"/>
</dbReference>
<dbReference type="Gene3D" id="1.10.10.60">
    <property type="entry name" value="Homeodomain-like"/>
    <property type="match status" value="1"/>
</dbReference>
<dbReference type="SUPFAM" id="SSF51215">
    <property type="entry name" value="Regulatory protein AraC"/>
    <property type="match status" value="1"/>
</dbReference>
<dbReference type="Proteomes" id="UP001596108">
    <property type="component" value="Unassembled WGS sequence"/>
</dbReference>
<evidence type="ECO:0000313" key="6">
    <source>
        <dbReference type="Proteomes" id="UP001596108"/>
    </source>
</evidence>
<keyword evidence="6" id="KW-1185">Reference proteome</keyword>
<proteinExistence type="predicted"/>
<dbReference type="InterPro" id="IPR014710">
    <property type="entry name" value="RmlC-like_jellyroll"/>
</dbReference>
<dbReference type="Pfam" id="PF02311">
    <property type="entry name" value="AraC_binding"/>
    <property type="match status" value="1"/>
</dbReference>
<dbReference type="SMART" id="SM00342">
    <property type="entry name" value="HTH_ARAC"/>
    <property type="match status" value="1"/>
</dbReference>
<keyword evidence="1" id="KW-0805">Transcription regulation</keyword>
<dbReference type="SUPFAM" id="SSF46689">
    <property type="entry name" value="Homeodomain-like"/>
    <property type="match status" value="1"/>
</dbReference>
<dbReference type="InterPro" id="IPR020449">
    <property type="entry name" value="Tscrpt_reg_AraC-type_HTH"/>
</dbReference>
<feature type="domain" description="HTH araC/xylS-type" evidence="4">
    <location>
        <begin position="195"/>
        <end position="293"/>
    </location>
</feature>
<evidence type="ECO:0000256" key="2">
    <source>
        <dbReference type="ARBA" id="ARBA00023125"/>
    </source>
</evidence>
<keyword evidence="2" id="KW-0238">DNA-binding</keyword>
<dbReference type="PANTHER" id="PTHR43280:SF2">
    <property type="entry name" value="HTH-TYPE TRANSCRIPTIONAL REGULATOR EXSA"/>
    <property type="match status" value="1"/>
</dbReference>